<feature type="region of interest" description="Disordered" evidence="1">
    <location>
        <begin position="204"/>
        <end position="225"/>
    </location>
</feature>
<dbReference type="InterPro" id="IPR007111">
    <property type="entry name" value="NACHT_NTPase"/>
</dbReference>
<sequence length="1069" mass="119183">MASSPLSVQSTIVSMASTMANMASSLVISSDESMTSMVKPIASTIENIASTIVALSETVSCISSVVSDMASTIANMATTMTNLASIGGEKGHDIAAIASSIAVMSNTIVRLLSRAPSPIPSSTTVPSSTMNVSTTTNTPLACECSSTESTKLKSNVSLNLNATYSSTTSLPTRTECKTKCSSSSNPTLHDTSITKPILRVTAMHSSTSTSSLTTSPNTRTVPQSVSAYPTPSCCVLGQTKHTASLSSNTTPSLATLSSSFQATGSVVSLWNGVRTIKILDSIGRRVLHDILLWGTPKKSLSEHFDQYLSHLPKESTSNYHKLSSVRRRFNKTDLQQIANDPSCASFDISLLWKCIKVACEGMAEDSDSCWHTAIPQVSSDAKMEHFISAIKRCRNDVYHGTLEMSDRDFLQTAAKLRLIFIGALSAAKHKYNRSDAELTSKTQWVEYNLDEIAQEILGENDLITFCGDRLKQDLTHEVNDSLKIQFQNAVNIDPMAFLVGVDLRLHVQKVFTKVRVRSGDRHGEGTLINYLDLITVAKNDSKSGMPQVLLVEGVAGSGKTTLLTMVTDEWLKLEQDRFFKGLDQYDVLLKVQCRDRAITTFRSLLEKHVSSVFLKYRNLVLPLIKKCNVLILIDGLDEANEDSERLLTDILEEMKGVPGCTLLCTSRPERTSIFSRRIHFKFNISFIELLGIPESSREKFVRRYHEEIKRQTQGVYDTEALVQKVQELRGRELFMLPLNLVFLTWVYHHKPSAVTTTTTQSHLYHIVHQLSVEKLLDRLEHHPMSKARDRRDLERCIRECLDTIYHESILAFAEERLTLNKNAEDNIRTSCITQGLPPSELLSAFFCLKATRTYLGMQEQYSTPHLGMQEYYAALHIVNHSSMANASGSIRDVLKLTLNALDINLSMFQNVLQHVAGLLHILNSSVSEVVSVEVVDLLQESGVRCRTQWLDLVEDTGAAPMVLRRVAHHFMISSDGDEIVVTDDRIGSYTALLPHLPSDCPIRVNITNDLEGLEELLRILTRHTCKWLFLHPFYRDPREEVAFNDTLKLLLPRCFLKASCFYEVTECFW</sequence>
<dbReference type="Pfam" id="PF05729">
    <property type="entry name" value="NACHT"/>
    <property type="match status" value="1"/>
</dbReference>
<dbReference type="Proteomes" id="UP000324222">
    <property type="component" value="Unassembled WGS sequence"/>
</dbReference>
<organism evidence="3 4">
    <name type="scientific">Portunus trituberculatus</name>
    <name type="common">Swimming crab</name>
    <name type="synonym">Neptunus trituberculatus</name>
    <dbReference type="NCBI Taxonomy" id="210409"/>
    <lineage>
        <taxon>Eukaryota</taxon>
        <taxon>Metazoa</taxon>
        <taxon>Ecdysozoa</taxon>
        <taxon>Arthropoda</taxon>
        <taxon>Crustacea</taxon>
        <taxon>Multicrustacea</taxon>
        <taxon>Malacostraca</taxon>
        <taxon>Eumalacostraca</taxon>
        <taxon>Eucarida</taxon>
        <taxon>Decapoda</taxon>
        <taxon>Pleocyemata</taxon>
        <taxon>Brachyura</taxon>
        <taxon>Eubrachyura</taxon>
        <taxon>Portunoidea</taxon>
        <taxon>Portunidae</taxon>
        <taxon>Portuninae</taxon>
        <taxon>Portunus</taxon>
    </lineage>
</organism>
<dbReference type="OrthoDB" id="6365475at2759"/>
<evidence type="ECO:0000256" key="1">
    <source>
        <dbReference type="SAM" id="MobiDB-lite"/>
    </source>
</evidence>
<protein>
    <recommendedName>
        <fullName evidence="2">NACHT domain-containing protein</fullName>
    </recommendedName>
</protein>
<dbReference type="PROSITE" id="PS50837">
    <property type="entry name" value="NACHT"/>
    <property type="match status" value="1"/>
</dbReference>
<reference evidence="3 4" key="1">
    <citation type="submission" date="2019-05" db="EMBL/GenBank/DDBJ databases">
        <title>Another draft genome of Portunus trituberculatus and its Hox gene families provides insights of decapod evolution.</title>
        <authorList>
            <person name="Jeong J.-H."/>
            <person name="Song I."/>
            <person name="Kim S."/>
            <person name="Choi T."/>
            <person name="Kim D."/>
            <person name="Ryu S."/>
            <person name="Kim W."/>
        </authorList>
    </citation>
    <scope>NUCLEOTIDE SEQUENCE [LARGE SCALE GENOMIC DNA]</scope>
    <source>
        <tissue evidence="3">Muscle</tissue>
    </source>
</reference>
<gene>
    <name evidence="3" type="ORF">E2C01_001908</name>
</gene>
<proteinExistence type="predicted"/>
<dbReference type="SUPFAM" id="SSF52540">
    <property type="entry name" value="P-loop containing nucleoside triphosphate hydrolases"/>
    <property type="match status" value="1"/>
</dbReference>
<name>A0A5B7CIT7_PORTR</name>
<feature type="compositionally biased region" description="Low complexity" evidence="1">
    <location>
        <begin position="205"/>
        <end position="220"/>
    </location>
</feature>
<feature type="domain" description="NACHT" evidence="2">
    <location>
        <begin position="547"/>
        <end position="668"/>
    </location>
</feature>
<accession>A0A5B7CIT7</accession>
<evidence type="ECO:0000313" key="3">
    <source>
        <dbReference type="EMBL" id="MPC09300.1"/>
    </source>
</evidence>
<evidence type="ECO:0000259" key="2">
    <source>
        <dbReference type="PROSITE" id="PS50837"/>
    </source>
</evidence>
<dbReference type="InterPro" id="IPR027417">
    <property type="entry name" value="P-loop_NTPase"/>
</dbReference>
<keyword evidence="4" id="KW-1185">Reference proteome</keyword>
<dbReference type="Gene3D" id="3.40.50.300">
    <property type="entry name" value="P-loop containing nucleotide triphosphate hydrolases"/>
    <property type="match status" value="1"/>
</dbReference>
<dbReference type="EMBL" id="VSRR010000063">
    <property type="protein sequence ID" value="MPC09300.1"/>
    <property type="molecule type" value="Genomic_DNA"/>
</dbReference>
<dbReference type="PANTHER" id="PTHR46844:SF1">
    <property type="entry name" value="SLR5058 PROTEIN"/>
    <property type="match status" value="1"/>
</dbReference>
<evidence type="ECO:0000313" key="4">
    <source>
        <dbReference type="Proteomes" id="UP000324222"/>
    </source>
</evidence>
<dbReference type="AlphaFoldDB" id="A0A5B7CIT7"/>
<dbReference type="PANTHER" id="PTHR46844">
    <property type="entry name" value="SLR5058 PROTEIN"/>
    <property type="match status" value="1"/>
</dbReference>
<comment type="caution">
    <text evidence="3">The sequence shown here is derived from an EMBL/GenBank/DDBJ whole genome shotgun (WGS) entry which is preliminary data.</text>
</comment>